<accession>A0A2H1L662</accession>
<dbReference type="OrthoDB" id="3396763at2"/>
<gene>
    <name evidence="1" type="ORF">BJEO58_01991</name>
</gene>
<keyword evidence="2" id="KW-1185">Reference proteome</keyword>
<evidence type="ECO:0000313" key="2">
    <source>
        <dbReference type="Proteomes" id="UP000234462"/>
    </source>
</evidence>
<name>A0A2H1L662_9MICO</name>
<evidence type="ECO:0000313" key="1">
    <source>
        <dbReference type="EMBL" id="SMY12397.1"/>
    </source>
</evidence>
<protein>
    <recommendedName>
        <fullName evidence="3">TIGR03089 family protein</fullName>
    </recommendedName>
</protein>
<proteinExistence type="predicted"/>
<sequence>MRTYLAALAELRRPVLRWEGPDGASLELTGPVLANWAHKAHGLLADSEVGPDLDLGIVDSAGLHWRALTGALAAWSLGACVRIVADEEPQSGWAALASEHRAEDPVTHSADEVFVFPIAPLALSVDAPVDTIDYATALRTHPDEAPVGALASVSFGDAATTESAAFAGLTEQAPAASDSHSTEVVVTEAPRSTTEWGRVLAGLLHGLVVLRQVD</sequence>
<organism evidence="1 2">
    <name type="scientific">Brevibacterium jeotgali</name>
    <dbReference type="NCBI Taxonomy" id="1262550"/>
    <lineage>
        <taxon>Bacteria</taxon>
        <taxon>Bacillati</taxon>
        <taxon>Actinomycetota</taxon>
        <taxon>Actinomycetes</taxon>
        <taxon>Micrococcales</taxon>
        <taxon>Brevibacteriaceae</taxon>
        <taxon>Brevibacterium</taxon>
    </lineage>
</organism>
<dbReference type="RefSeq" id="WP_101589329.1">
    <property type="nucleotide sequence ID" value="NZ_FXZM01000009.1"/>
</dbReference>
<evidence type="ECO:0008006" key="3">
    <source>
        <dbReference type="Google" id="ProtNLM"/>
    </source>
</evidence>
<dbReference type="AlphaFoldDB" id="A0A2H1L662"/>
<dbReference type="Proteomes" id="UP000234462">
    <property type="component" value="Unassembled WGS sequence"/>
</dbReference>
<dbReference type="EMBL" id="FXZM01000009">
    <property type="protein sequence ID" value="SMY12397.1"/>
    <property type="molecule type" value="Genomic_DNA"/>
</dbReference>
<reference evidence="2" key="1">
    <citation type="submission" date="2017-03" db="EMBL/GenBank/DDBJ databases">
        <authorList>
            <person name="Monnet C."/>
        </authorList>
    </citation>
    <scope>NUCLEOTIDE SEQUENCE [LARGE SCALE GENOMIC DNA]</scope>
    <source>
        <strain evidence="2">SJ5-8</strain>
    </source>
</reference>